<accession>A0A9W6T752</accession>
<comment type="caution">
    <text evidence="1">The sequence shown here is derived from an EMBL/GenBank/DDBJ whole genome shotgun (WGS) entry which is preliminary data.</text>
</comment>
<dbReference type="AlphaFoldDB" id="A0A9W6T752"/>
<keyword evidence="2" id="KW-1185">Reference proteome</keyword>
<dbReference type="EMBL" id="BSXN01002843">
    <property type="protein sequence ID" value="GME77788.1"/>
    <property type="molecule type" value="Genomic_DNA"/>
</dbReference>
<name>A0A9W6T752_CANBO</name>
<proteinExistence type="predicted"/>
<evidence type="ECO:0000313" key="1">
    <source>
        <dbReference type="EMBL" id="GME77788.1"/>
    </source>
</evidence>
<gene>
    <name evidence="1" type="ORF">Cboi02_000563800</name>
</gene>
<reference evidence="1" key="1">
    <citation type="submission" date="2023-04" db="EMBL/GenBank/DDBJ databases">
        <title>Candida boidinii NBRC 10035.</title>
        <authorList>
            <person name="Ichikawa N."/>
            <person name="Sato H."/>
            <person name="Tonouchi N."/>
        </authorList>
    </citation>
    <scope>NUCLEOTIDE SEQUENCE</scope>
    <source>
        <strain evidence="1">NBRC 10035</strain>
    </source>
</reference>
<organism evidence="1 2">
    <name type="scientific">Candida boidinii</name>
    <name type="common">Yeast</name>
    <dbReference type="NCBI Taxonomy" id="5477"/>
    <lineage>
        <taxon>Eukaryota</taxon>
        <taxon>Fungi</taxon>
        <taxon>Dikarya</taxon>
        <taxon>Ascomycota</taxon>
        <taxon>Saccharomycotina</taxon>
        <taxon>Pichiomycetes</taxon>
        <taxon>Pichiales</taxon>
        <taxon>Pichiaceae</taxon>
        <taxon>Ogataea</taxon>
        <taxon>Ogataea/Candida clade</taxon>
    </lineage>
</organism>
<evidence type="ECO:0000313" key="2">
    <source>
        <dbReference type="Proteomes" id="UP001165120"/>
    </source>
</evidence>
<dbReference type="Proteomes" id="UP001165120">
    <property type="component" value="Unassembled WGS sequence"/>
</dbReference>
<protein>
    <submittedName>
        <fullName evidence="1">Unnamed protein product</fullName>
    </submittedName>
</protein>
<sequence>MFRNLGRRVTCNFSNSRSASFGKNTKLNLPQFSQQKRGYAFSGRDEGPKLRNFLLVGLIGTGIFVLVVKRVDQEDPTKSLAKKKNSYSEEEWANLSVKRKQLVFKPEEADIYLVPYGSNSKIINNLKNKLEKKGQGEIKFIDLNNLIETQMSEPGTKYGQLLSETKENFDPNSKTCKYTFTYRLASGIFTKLISDELKNARSESPDIKQFVLLNYPNSIKEAVAFDRDVANTTKLVLTGDENKDDSIVDYFNTVDKVTTVNDL</sequence>